<dbReference type="CDD" id="cd03363">
    <property type="entry name" value="TOPRIM_TopoIA_TopoI"/>
    <property type="match status" value="1"/>
</dbReference>
<dbReference type="HAMAP" id="MF_00952">
    <property type="entry name" value="Topoisom_1_prok"/>
    <property type="match status" value="1"/>
</dbReference>
<dbReference type="NCBIfam" id="TIGR01051">
    <property type="entry name" value="topA_bact"/>
    <property type="match status" value="1"/>
</dbReference>
<accession>A0ABP8F871</accession>
<dbReference type="Gene3D" id="2.70.20.10">
    <property type="entry name" value="Topoisomerase I, domain 3"/>
    <property type="match status" value="1"/>
</dbReference>
<feature type="domain" description="Toprim" evidence="10">
    <location>
        <begin position="3"/>
        <end position="113"/>
    </location>
</feature>
<dbReference type="InterPro" id="IPR028612">
    <property type="entry name" value="Topoisom_1_IA"/>
</dbReference>
<feature type="site" description="Interaction with DNA" evidence="8">
    <location>
        <position position="143"/>
    </location>
</feature>
<evidence type="ECO:0000256" key="4">
    <source>
        <dbReference type="ARBA" id="ARBA00022842"/>
    </source>
</evidence>
<comment type="function">
    <text evidence="8">Releases the supercoiling and torsional tension of DNA, which is introduced during the DNA replication and transcription, by transiently cleaving and rejoining one strand of the DNA duplex. Introduces a single-strand break via transesterification at a target site in duplex DNA. The scissile phosphodiester is attacked by the catalytic tyrosine of the enzyme, resulting in the formation of a DNA-(5'-phosphotyrosyl)-enzyme intermediate and the expulsion of a 3'-OH DNA strand. The free DNA strand then undergoes passage around the unbroken strand, thus removing DNA supercoils. Finally, in the religation step, the DNA 3'-OH attacks the covalent intermediate to expel the active-site tyrosine and restore the DNA phosphodiester backbone.</text>
</comment>
<feature type="site" description="Interaction with DNA" evidence="8">
    <location>
        <position position="475"/>
    </location>
</feature>
<comment type="similarity">
    <text evidence="2 8">Belongs to the type IA topoisomerase family.</text>
</comment>
<comment type="caution">
    <text evidence="12">The sequence shown here is derived from an EMBL/GenBank/DDBJ whole genome shotgun (WGS) entry which is preliminary data.</text>
</comment>
<comment type="subunit">
    <text evidence="8">Monomer.</text>
</comment>
<protein>
    <recommendedName>
        <fullName evidence="8">DNA topoisomerase 1</fullName>
        <ecNumber evidence="8">5.6.2.1</ecNumber>
    </recommendedName>
    <alternativeName>
        <fullName evidence="8">DNA topoisomerase I</fullName>
    </alternativeName>
</protein>
<dbReference type="Pfam" id="PF01751">
    <property type="entry name" value="Toprim"/>
    <property type="match status" value="1"/>
</dbReference>
<dbReference type="InterPro" id="IPR023406">
    <property type="entry name" value="Topo_IA_AS"/>
</dbReference>
<feature type="region of interest" description="Interaction with DNA" evidence="8">
    <location>
        <begin position="163"/>
        <end position="168"/>
    </location>
</feature>
<dbReference type="InterPro" id="IPR006171">
    <property type="entry name" value="TOPRIM_dom"/>
</dbReference>
<feature type="site" description="Interaction with DNA" evidence="8">
    <location>
        <position position="285"/>
    </location>
</feature>
<comment type="catalytic activity">
    <reaction evidence="1 8">
        <text>ATP-independent breakage of single-stranded DNA, followed by passage and rejoining.</text>
        <dbReference type="EC" id="5.6.2.1"/>
    </reaction>
</comment>
<dbReference type="PROSITE" id="PS00396">
    <property type="entry name" value="TOPO_IA_1"/>
    <property type="match status" value="1"/>
</dbReference>
<dbReference type="PANTHER" id="PTHR42785:SF1">
    <property type="entry name" value="DNA TOPOISOMERASE"/>
    <property type="match status" value="1"/>
</dbReference>
<evidence type="ECO:0000259" key="10">
    <source>
        <dbReference type="PROSITE" id="PS50880"/>
    </source>
</evidence>
<feature type="active site" description="O-(5'-phospho-DNA)-tyrosine intermediate" evidence="8">
    <location>
        <position position="283"/>
    </location>
</feature>
<evidence type="ECO:0000256" key="3">
    <source>
        <dbReference type="ARBA" id="ARBA00022723"/>
    </source>
</evidence>
<gene>
    <name evidence="8 12" type="primary">topA</name>
    <name evidence="12" type="ORF">GCM10023183_04330</name>
</gene>
<evidence type="ECO:0000256" key="7">
    <source>
        <dbReference type="ARBA" id="ARBA00023235"/>
    </source>
</evidence>
<dbReference type="EMBL" id="BAABGX010000001">
    <property type="protein sequence ID" value="GAA4297048.1"/>
    <property type="molecule type" value="Genomic_DNA"/>
</dbReference>
<keyword evidence="4" id="KW-0460">Magnesium</keyword>
<sequence>MIKNLVIVESPAKAKTIEGYLGKDFIVKSSFGHVRDLPKDNNAIDIKNGFKPTYVVSPDKREVISSLKKLAKEAETVWLASDEDREGEAISWHLAEALNLNEAKTRRIVFREITKNAILNAIDNPRTIDINLVNAQQARRVLDRLVGFELSPVLWKKIKTGLSAGRVQSVAVRFVVEREREIERFKSESAFKVVAIFDVAGKRLEAELNTRFKTREQAEDFLNRNIGASYTIDSLEKKPTKRSPAAPFTTSTLQQEASRKLYFSVAQTMQVAQRLYEAGKISYMRTDSVNLSQDAMAAAAAEISRSFGDNFVKTRQYKTKSKSAQEAHESIRPTDFAALKASDDRNEQRLYDLIRKRAIASQMADAEIEKTTAVISISGQPEKLVATGEVVKFEGFLKVYAESTDDEELSDEETQGMLPPLKEGQTLNLQRLQATERYSRPAPRYTEASLVKKLEEMGIGRPSTYAPTISTIQKRGYVEKDNREGKERPYQILSLENGKISAMTKTEMAGAEKAKLFPTDIAMVVTDFLVAHFPSIIDYSFTAKVEEEFDQIALGNKEWDKMLDVFYSSFHGTIEASADIERASVSGARELGLDPISGKMMIAKLGRFGPYVQLGEENEETGEKPVYASLRKGMFLESITVEQAQELFKLPRVVGTYEEKDMKAAIGRFGPYIQHNSKFYSLPKTMDPLLISEAEAVELIDAKRKADAEKMIKTFPENPEVTVLNGRFGPYIVVGKKNVKIPKGQEPAELTLEQCLELAANTPDKPARGGFKKKAEPAEKADAPKKTATKKPAAKKAPAKKATGTTAKKAAPKKKAS</sequence>
<dbReference type="PANTHER" id="PTHR42785">
    <property type="entry name" value="DNA TOPOISOMERASE, TYPE IA, CORE"/>
    <property type="match status" value="1"/>
</dbReference>
<dbReference type="Gene3D" id="1.10.460.10">
    <property type="entry name" value="Topoisomerase I, domain 2"/>
    <property type="match status" value="2"/>
</dbReference>
<evidence type="ECO:0000256" key="8">
    <source>
        <dbReference type="HAMAP-Rule" id="MF_00952"/>
    </source>
</evidence>
<dbReference type="PRINTS" id="PR00417">
    <property type="entry name" value="PRTPISMRASEI"/>
</dbReference>
<keyword evidence="6 8" id="KW-0238">DNA-binding</keyword>
<keyword evidence="7 8" id="KW-0413">Isomerase</keyword>
<evidence type="ECO:0000259" key="11">
    <source>
        <dbReference type="PROSITE" id="PS52039"/>
    </source>
</evidence>
<dbReference type="CDD" id="cd00186">
    <property type="entry name" value="TOP1Ac"/>
    <property type="match status" value="1"/>
</dbReference>
<evidence type="ECO:0000256" key="5">
    <source>
        <dbReference type="ARBA" id="ARBA00023029"/>
    </source>
</evidence>
<dbReference type="InterPro" id="IPR013825">
    <property type="entry name" value="Topo_IA_cen_sub2"/>
</dbReference>
<evidence type="ECO:0000256" key="2">
    <source>
        <dbReference type="ARBA" id="ARBA00009446"/>
    </source>
</evidence>
<feature type="region of interest" description="Disordered" evidence="9">
    <location>
        <begin position="761"/>
        <end position="817"/>
    </location>
</feature>
<name>A0ABP8F871_9BACT</name>
<dbReference type="InterPro" id="IPR025589">
    <property type="entry name" value="Toprim_C_rpt"/>
</dbReference>
<feature type="site" description="Interaction with DNA" evidence="8">
    <location>
        <position position="139"/>
    </location>
</feature>
<evidence type="ECO:0000256" key="1">
    <source>
        <dbReference type="ARBA" id="ARBA00000213"/>
    </source>
</evidence>
<keyword evidence="13" id="KW-1185">Reference proteome</keyword>
<dbReference type="RefSeq" id="WP_345161870.1">
    <property type="nucleotide sequence ID" value="NZ_BAABGX010000001.1"/>
</dbReference>
<dbReference type="SUPFAM" id="SSF56712">
    <property type="entry name" value="Prokaryotic type I DNA topoisomerase"/>
    <property type="match status" value="1"/>
</dbReference>
<reference evidence="13" key="1">
    <citation type="journal article" date="2019" name="Int. J. Syst. Evol. Microbiol.">
        <title>The Global Catalogue of Microorganisms (GCM) 10K type strain sequencing project: providing services to taxonomists for standard genome sequencing and annotation.</title>
        <authorList>
            <consortium name="The Broad Institute Genomics Platform"/>
            <consortium name="The Broad Institute Genome Sequencing Center for Infectious Disease"/>
            <person name="Wu L."/>
            <person name="Ma J."/>
        </authorList>
    </citation>
    <scope>NUCLEOTIDE SEQUENCE [LARGE SCALE GENOMIC DNA]</scope>
    <source>
        <strain evidence="13">JCM 17917</strain>
    </source>
</reference>
<dbReference type="SMART" id="SM00493">
    <property type="entry name" value="TOPRIM"/>
    <property type="match status" value="1"/>
</dbReference>
<dbReference type="InterPro" id="IPR013497">
    <property type="entry name" value="Topo_IA_cen"/>
</dbReference>
<dbReference type="InterPro" id="IPR034149">
    <property type="entry name" value="TOPRIM_TopoI"/>
</dbReference>
<dbReference type="PROSITE" id="PS50880">
    <property type="entry name" value="TOPRIM"/>
    <property type="match status" value="1"/>
</dbReference>
<dbReference type="InterPro" id="IPR003602">
    <property type="entry name" value="Topo_IA_DNA-bd_dom"/>
</dbReference>
<dbReference type="Gene3D" id="3.40.50.140">
    <property type="match status" value="1"/>
</dbReference>
<evidence type="ECO:0000256" key="9">
    <source>
        <dbReference type="SAM" id="MobiDB-lite"/>
    </source>
</evidence>
<comment type="caution">
    <text evidence="8">Lacks conserved residue(s) required for the propagation of feature annotation.</text>
</comment>
<feature type="site" description="Interaction with DNA" evidence="8">
    <location>
        <position position="33"/>
    </location>
</feature>
<evidence type="ECO:0000313" key="13">
    <source>
        <dbReference type="Proteomes" id="UP001501844"/>
    </source>
</evidence>
<evidence type="ECO:0000313" key="12">
    <source>
        <dbReference type="EMBL" id="GAA4297048.1"/>
    </source>
</evidence>
<dbReference type="Gene3D" id="1.10.290.10">
    <property type="entry name" value="Topoisomerase I, domain 4"/>
    <property type="match status" value="1"/>
</dbReference>
<dbReference type="Proteomes" id="UP001501844">
    <property type="component" value="Unassembled WGS sequence"/>
</dbReference>
<keyword evidence="5 8" id="KW-0799">Topoisomerase</keyword>
<feature type="compositionally biased region" description="Low complexity" evidence="9">
    <location>
        <begin position="800"/>
        <end position="809"/>
    </location>
</feature>
<dbReference type="InterPro" id="IPR013824">
    <property type="entry name" value="Topo_IA_cen_sub1"/>
</dbReference>
<feature type="compositionally biased region" description="Basic residues" evidence="9">
    <location>
        <begin position="787"/>
        <end position="799"/>
    </location>
</feature>
<dbReference type="InterPro" id="IPR005733">
    <property type="entry name" value="TopoI_bac-type"/>
</dbReference>
<keyword evidence="3" id="KW-0479">Metal-binding</keyword>
<dbReference type="Pfam" id="PF13368">
    <property type="entry name" value="Toprim_C_rpt"/>
    <property type="match status" value="3"/>
</dbReference>
<evidence type="ECO:0000256" key="6">
    <source>
        <dbReference type="ARBA" id="ARBA00023125"/>
    </source>
</evidence>
<feature type="compositionally biased region" description="Basic and acidic residues" evidence="9">
    <location>
        <begin position="773"/>
        <end position="785"/>
    </location>
</feature>
<feature type="site" description="Interaction with DNA" evidence="8">
    <location>
        <position position="140"/>
    </location>
</feature>
<organism evidence="12 13">
    <name type="scientific">Nibribacter koreensis</name>
    <dbReference type="NCBI Taxonomy" id="1084519"/>
    <lineage>
        <taxon>Bacteria</taxon>
        <taxon>Pseudomonadati</taxon>
        <taxon>Bacteroidota</taxon>
        <taxon>Cytophagia</taxon>
        <taxon>Cytophagales</taxon>
        <taxon>Hymenobacteraceae</taxon>
        <taxon>Nibribacter</taxon>
    </lineage>
</organism>
<dbReference type="Pfam" id="PF01131">
    <property type="entry name" value="Topoisom_bac"/>
    <property type="match status" value="1"/>
</dbReference>
<dbReference type="SMART" id="SM00436">
    <property type="entry name" value="TOP1Bc"/>
    <property type="match status" value="1"/>
</dbReference>
<proteinExistence type="inferred from homology"/>
<feature type="site" description="Interaction with DNA" evidence="8">
    <location>
        <position position="155"/>
    </location>
</feature>
<dbReference type="InterPro" id="IPR023405">
    <property type="entry name" value="Topo_IA_core_domain"/>
</dbReference>
<dbReference type="SMART" id="SM00437">
    <property type="entry name" value="TOP1Ac"/>
    <property type="match status" value="1"/>
</dbReference>
<dbReference type="InterPro" id="IPR000380">
    <property type="entry name" value="Topo_IA"/>
</dbReference>
<feature type="domain" description="Topo IA-type catalytic" evidence="11">
    <location>
        <begin position="129"/>
        <end position="574"/>
    </location>
</feature>
<dbReference type="InterPro" id="IPR013826">
    <property type="entry name" value="Topo_IA_cen_sub3"/>
</dbReference>
<dbReference type="InterPro" id="IPR003601">
    <property type="entry name" value="Topo_IA_2"/>
</dbReference>
<dbReference type="EC" id="5.6.2.1" evidence="8"/>
<dbReference type="PROSITE" id="PS52039">
    <property type="entry name" value="TOPO_IA_2"/>
    <property type="match status" value="1"/>
</dbReference>